<keyword evidence="1" id="KW-0175">Coiled coil</keyword>
<accession>A0A1L7XX49</accession>
<evidence type="ECO:0000256" key="2">
    <source>
        <dbReference type="SAM" id="MobiDB-lite"/>
    </source>
</evidence>
<dbReference type="EMBL" id="FJOG01000075">
    <property type="protein sequence ID" value="CZR69606.1"/>
    <property type="molecule type" value="Genomic_DNA"/>
</dbReference>
<evidence type="ECO:0000256" key="1">
    <source>
        <dbReference type="SAM" id="Coils"/>
    </source>
</evidence>
<feature type="compositionally biased region" description="Basic and acidic residues" evidence="2">
    <location>
        <begin position="54"/>
        <end position="66"/>
    </location>
</feature>
<feature type="compositionally biased region" description="Basic residues" evidence="2">
    <location>
        <begin position="73"/>
        <end position="85"/>
    </location>
</feature>
<feature type="region of interest" description="Disordered" evidence="2">
    <location>
        <begin position="54"/>
        <end position="91"/>
    </location>
</feature>
<proteinExistence type="predicted"/>
<feature type="coiled-coil region" evidence="1">
    <location>
        <begin position="15"/>
        <end position="42"/>
    </location>
</feature>
<name>A0A1L7XX49_9HELO</name>
<sequence>MGHSTSKLACICGQDQRHQIEIAHLNERIKNLEVELLCYRTADVGAHDHIRLEHQEHSEEGLRAEDNSSQSHHITKSHKSRRIGKKPSGGRSVTFLTASATSEKETSPESLLDADLRVIFGYIEILEPNLTAARTAVEAGMKASEELKTLRFELEKEKAASWTATADIFDLEEIIKFQEPLVKVGVAVRRRFIERAKIFWSHNDASADKSDQSVIAAGNEAAHGGNVLADGAMFELKLLYVDPNQCHFQRLYDGGWFESPLLPNGRLQSSRCGTCTG</sequence>
<dbReference type="AlphaFoldDB" id="A0A1L7XX49"/>
<dbReference type="OrthoDB" id="3546400at2759"/>
<keyword evidence="4" id="KW-1185">Reference proteome</keyword>
<organism evidence="3 4">
    <name type="scientific">Phialocephala subalpina</name>
    <dbReference type="NCBI Taxonomy" id="576137"/>
    <lineage>
        <taxon>Eukaryota</taxon>
        <taxon>Fungi</taxon>
        <taxon>Dikarya</taxon>
        <taxon>Ascomycota</taxon>
        <taxon>Pezizomycotina</taxon>
        <taxon>Leotiomycetes</taxon>
        <taxon>Helotiales</taxon>
        <taxon>Mollisiaceae</taxon>
        <taxon>Phialocephala</taxon>
        <taxon>Phialocephala fortinii species complex</taxon>
    </lineage>
</organism>
<protein>
    <submittedName>
        <fullName evidence="3">Uncharacterized protein</fullName>
    </submittedName>
</protein>
<evidence type="ECO:0000313" key="4">
    <source>
        <dbReference type="Proteomes" id="UP000184330"/>
    </source>
</evidence>
<reference evidence="3 4" key="1">
    <citation type="submission" date="2016-03" db="EMBL/GenBank/DDBJ databases">
        <authorList>
            <person name="Ploux O."/>
        </authorList>
    </citation>
    <scope>NUCLEOTIDE SEQUENCE [LARGE SCALE GENOMIC DNA]</scope>
    <source>
        <strain evidence="3 4">UAMH 11012</strain>
    </source>
</reference>
<gene>
    <name evidence="3" type="ORF">PAC_19506</name>
</gene>
<dbReference type="Proteomes" id="UP000184330">
    <property type="component" value="Unassembled WGS sequence"/>
</dbReference>
<evidence type="ECO:0000313" key="3">
    <source>
        <dbReference type="EMBL" id="CZR69606.1"/>
    </source>
</evidence>